<evidence type="ECO:0000256" key="7">
    <source>
        <dbReference type="SAM" id="MobiDB-lite"/>
    </source>
</evidence>
<gene>
    <name evidence="9" type="ORF">WJX74_009705</name>
</gene>
<organism evidence="9 10">
    <name type="scientific">Apatococcus lobatus</name>
    <dbReference type="NCBI Taxonomy" id="904363"/>
    <lineage>
        <taxon>Eukaryota</taxon>
        <taxon>Viridiplantae</taxon>
        <taxon>Chlorophyta</taxon>
        <taxon>core chlorophytes</taxon>
        <taxon>Trebouxiophyceae</taxon>
        <taxon>Chlorellales</taxon>
        <taxon>Chlorellaceae</taxon>
        <taxon>Apatococcus</taxon>
    </lineage>
</organism>
<dbReference type="SUPFAM" id="SSF103473">
    <property type="entry name" value="MFS general substrate transporter"/>
    <property type="match status" value="2"/>
</dbReference>
<feature type="transmembrane region" description="Helical" evidence="8">
    <location>
        <begin position="368"/>
        <end position="391"/>
    </location>
</feature>
<evidence type="ECO:0000256" key="1">
    <source>
        <dbReference type="ARBA" id="ARBA00004141"/>
    </source>
</evidence>
<name>A0AAW1PZ82_9CHLO</name>
<evidence type="ECO:0000256" key="3">
    <source>
        <dbReference type="ARBA" id="ARBA00022448"/>
    </source>
</evidence>
<evidence type="ECO:0000256" key="8">
    <source>
        <dbReference type="SAM" id="Phobius"/>
    </source>
</evidence>
<evidence type="ECO:0000256" key="6">
    <source>
        <dbReference type="ARBA" id="ARBA00023136"/>
    </source>
</evidence>
<feature type="transmembrane region" description="Helical" evidence="8">
    <location>
        <begin position="411"/>
        <end position="430"/>
    </location>
</feature>
<evidence type="ECO:0000313" key="9">
    <source>
        <dbReference type="EMBL" id="KAK9819041.1"/>
    </source>
</evidence>
<keyword evidence="6 8" id="KW-0472">Membrane</keyword>
<dbReference type="PANTHER" id="PTHR20772">
    <property type="entry name" value="PROTEIN FMP42"/>
    <property type="match status" value="1"/>
</dbReference>
<feature type="region of interest" description="Disordered" evidence="7">
    <location>
        <begin position="264"/>
        <end position="287"/>
    </location>
</feature>
<feature type="transmembrane region" description="Helical" evidence="8">
    <location>
        <begin position="75"/>
        <end position="93"/>
    </location>
</feature>
<keyword evidence="5 8" id="KW-1133">Transmembrane helix</keyword>
<feature type="transmembrane region" description="Helical" evidence="8">
    <location>
        <begin position="525"/>
        <end position="547"/>
    </location>
</feature>
<feature type="non-terminal residue" evidence="9">
    <location>
        <position position="1"/>
    </location>
</feature>
<dbReference type="EMBL" id="JALJOS010000051">
    <property type="protein sequence ID" value="KAK9819041.1"/>
    <property type="molecule type" value="Genomic_DNA"/>
</dbReference>
<feature type="region of interest" description="Disordered" evidence="7">
    <location>
        <begin position="211"/>
        <end position="249"/>
    </location>
</feature>
<feature type="transmembrane region" description="Helical" evidence="8">
    <location>
        <begin position="47"/>
        <end position="68"/>
    </location>
</feature>
<protein>
    <submittedName>
        <fullName evidence="9">Uncharacterized protein</fullName>
    </submittedName>
</protein>
<evidence type="ECO:0000256" key="2">
    <source>
        <dbReference type="ARBA" id="ARBA00006595"/>
    </source>
</evidence>
<dbReference type="GO" id="GO:0016020">
    <property type="term" value="C:membrane"/>
    <property type="evidence" value="ECO:0007669"/>
    <property type="project" value="UniProtKB-SubCell"/>
</dbReference>
<feature type="compositionally biased region" description="Basic and acidic residues" evidence="7">
    <location>
        <begin position="224"/>
        <end position="235"/>
    </location>
</feature>
<dbReference type="AlphaFoldDB" id="A0AAW1PZ82"/>
<dbReference type="PANTHER" id="PTHR20772:SF2">
    <property type="entry name" value="PROTEIN FMP42"/>
    <property type="match status" value="1"/>
</dbReference>
<evidence type="ECO:0000313" key="10">
    <source>
        <dbReference type="Proteomes" id="UP001438707"/>
    </source>
</evidence>
<accession>A0AAW1PZ82</accession>
<evidence type="ECO:0000256" key="5">
    <source>
        <dbReference type="ARBA" id="ARBA00022989"/>
    </source>
</evidence>
<dbReference type="Proteomes" id="UP001438707">
    <property type="component" value="Unassembled WGS sequence"/>
</dbReference>
<dbReference type="InterPro" id="IPR052599">
    <property type="entry name" value="SLC43A_AATransporter"/>
</dbReference>
<proteinExistence type="inferred from homology"/>
<feature type="transmembrane region" description="Helical" evidence="8">
    <location>
        <begin position="462"/>
        <end position="489"/>
    </location>
</feature>
<reference evidence="9 10" key="1">
    <citation type="journal article" date="2024" name="Nat. Commun.">
        <title>Phylogenomics reveals the evolutionary origins of lichenization in chlorophyte algae.</title>
        <authorList>
            <person name="Puginier C."/>
            <person name="Libourel C."/>
            <person name="Otte J."/>
            <person name="Skaloud P."/>
            <person name="Haon M."/>
            <person name="Grisel S."/>
            <person name="Petersen M."/>
            <person name="Berrin J.G."/>
            <person name="Delaux P.M."/>
            <person name="Dal Grande F."/>
            <person name="Keller J."/>
        </authorList>
    </citation>
    <scope>NUCLEOTIDE SEQUENCE [LARGE SCALE GENOMIC DNA]</scope>
    <source>
        <strain evidence="9 10">SAG 2145</strain>
    </source>
</reference>
<keyword evidence="3" id="KW-0813">Transport</keyword>
<feature type="transmembrane region" description="Helical" evidence="8">
    <location>
        <begin position="144"/>
        <end position="161"/>
    </location>
</feature>
<comment type="caution">
    <text evidence="9">The sequence shown here is derived from an EMBL/GenBank/DDBJ whole genome shotgun (WGS) entry which is preliminary data.</text>
</comment>
<sequence length="594" mass="65285">GLMFGWNALAIMLKDTNNFTKGCDQGSKAVDINGNDYICESQESKLAVLWTLGIFALNFGPVLVGFLLDWAGPKLTAMTGVLLNILGLVLLGLSNSHDFNALHAARPHILSLRGRLHRLWHHLLDPEPNLQRHGKDKGCIPRRHIGYAIFCSLWLVTNLWMMPWHSLKTGQVYVYASGRFKQLARRELEHSRSIQLPIKDSGAGTAVALEAVPGSPPIANGHSHHNESHAEHPVESHTGLRAPGMSDSADTRWLSTNEAASDAAISSSSAVNPSHMNGSPAALRSRGTPTIMGSSSGAMMSSGAAAFNGPAVGAVPLGHGWGGRGSKGNTPRDGHVDPEAPLDVIWGPLVFEARRFVELRQKSFWQQFLSSESFGMGVFYTLNVFCIQFYLGTTRLQLEHKGDYNHHYTTFANIMVSFGGLGIPIIGWLLDKKGYGITLGTINAMGVIASACQAIPSLRFQVVTLIIWLLGRFFLYSSYYAIFGALFGFRNFGKMVAVDNTFNGLVGLLQLPLTDWGLQGLRGNFLAINLIQVGLLLPQFIFCWFMYHWERQELVPIRPSEGEELPCNMVGPRMKREGRFLDTLQERFKSGAEA</sequence>
<comment type="similarity">
    <text evidence="2">Belongs to the SLC43A transporter (TC 2.A.1.44) family.</text>
</comment>
<comment type="subcellular location">
    <subcellularLocation>
        <location evidence="1">Membrane</location>
        <topology evidence="1">Multi-pass membrane protein</topology>
    </subcellularLocation>
</comment>
<keyword evidence="10" id="KW-1185">Reference proteome</keyword>
<keyword evidence="4 8" id="KW-0812">Transmembrane</keyword>
<evidence type="ECO:0000256" key="4">
    <source>
        <dbReference type="ARBA" id="ARBA00022692"/>
    </source>
</evidence>
<dbReference type="InterPro" id="IPR036259">
    <property type="entry name" value="MFS_trans_sf"/>
</dbReference>
<feature type="transmembrane region" description="Helical" evidence="8">
    <location>
        <begin position="437"/>
        <end position="456"/>
    </location>
</feature>